<keyword evidence="3" id="KW-1185">Reference proteome</keyword>
<protein>
    <recommendedName>
        <fullName evidence="1">AAA+ ATPase domain-containing protein</fullName>
    </recommendedName>
</protein>
<dbReference type="PANTHER" id="PTHR35894:SF1">
    <property type="entry name" value="PHOSPHORIBULOKINASE _ URIDINE KINASE FAMILY"/>
    <property type="match status" value="1"/>
</dbReference>
<dbReference type="InterPro" id="IPR008868">
    <property type="entry name" value="TniB"/>
</dbReference>
<evidence type="ECO:0000259" key="1">
    <source>
        <dbReference type="SMART" id="SM00382"/>
    </source>
</evidence>
<feature type="domain" description="AAA+ ATPase" evidence="1">
    <location>
        <begin position="58"/>
        <end position="212"/>
    </location>
</feature>
<dbReference type="Pfam" id="PF05621">
    <property type="entry name" value="TniB"/>
    <property type="match status" value="1"/>
</dbReference>
<evidence type="ECO:0000313" key="2">
    <source>
        <dbReference type="EMBL" id="BCO29473.1"/>
    </source>
</evidence>
<dbReference type="Gene3D" id="3.40.50.300">
    <property type="entry name" value="P-loop containing nucleotide triphosphate hydrolases"/>
    <property type="match status" value="1"/>
</dbReference>
<dbReference type="SMART" id="SM00382">
    <property type="entry name" value="AAA"/>
    <property type="match status" value="1"/>
</dbReference>
<sequence>MSATTKYEHVHPDFRHIIGMTDKQRIEFMDQPRWISYRLAQQILDNLQGLMHKPSKPRMQNLLIVGESNNGKTTLVRRFKDLCGQGSVDENSDPVKPIIVAEAPPSADEKGLYISLLECFFTPYRATDPASKLRYQVIHLFRQCHVKLLIIDEFHSLLTGTPVKQREVMNAIKLLCNELAIPIVGVGTREAVRVLHTDPQHASRFEVMNLPLWELNKEFQQLLVGFEKVLPLKNPSKLHTPELASLLHTISEGNTGNLHQLLIKCATEAITSGKEQIDKAIIEGKAWLRPTRGIRELVL</sequence>
<reference evidence="2 3" key="1">
    <citation type="journal article" date="2021" name="Microbiol. Spectr.">
        <title>A Single Bacterium Capable of Oxidation and Reduction of Iron at Circumneutral pH.</title>
        <authorList>
            <person name="Kato S."/>
            <person name="Ohkuma M."/>
        </authorList>
    </citation>
    <scope>NUCLEOTIDE SEQUENCE [LARGE SCALE GENOMIC DNA]</scope>
    <source>
        <strain evidence="2 3">MIZ03</strain>
    </source>
</reference>
<dbReference type="SUPFAM" id="SSF52540">
    <property type="entry name" value="P-loop containing nucleoside triphosphate hydrolases"/>
    <property type="match status" value="1"/>
</dbReference>
<dbReference type="EMBL" id="AP024238">
    <property type="protein sequence ID" value="BCO29473.1"/>
    <property type="molecule type" value="Genomic_DNA"/>
</dbReference>
<dbReference type="PANTHER" id="PTHR35894">
    <property type="entry name" value="GENERAL SECRETION PATHWAY PROTEIN A-RELATED"/>
    <property type="match status" value="1"/>
</dbReference>
<accession>A0ABN6DCN2</accession>
<dbReference type="InterPro" id="IPR003593">
    <property type="entry name" value="AAA+_ATPase"/>
</dbReference>
<dbReference type="InterPro" id="IPR027417">
    <property type="entry name" value="P-loop_NTPase"/>
</dbReference>
<proteinExistence type="predicted"/>
<name>A0ABN6DCN2_9BURK</name>
<gene>
    <name evidence="2" type="ORF">MIZ03_4396</name>
</gene>
<dbReference type="Proteomes" id="UP000824366">
    <property type="component" value="Chromosome"/>
</dbReference>
<evidence type="ECO:0000313" key="3">
    <source>
        <dbReference type="Proteomes" id="UP000824366"/>
    </source>
</evidence>
<dbReference type="InterPro" id="IPR052026">
    <property type="entry name" value="ExeA_AAA_ATPase_DNA-bind"/>
</dbReference>
<organism evidence="2 3">
    <name type="scientific">Rhodoferax lithotrophicus</name>
    <dbReference type="NCBI Taxonomy" id="2798804"/>
    <lineage>
        <taxon>Bacteria</taxon>
        <taxon>Pseudomonadati</taxon>
        <taxon>Pseudomonadota</taxon>
        <taxon>Betaproteobacteria</taxon>
        <taxon>Burkholderiales</taxon>
        <taxon>Comamonadaceae</taxon>
        <taxon>Rhodoferax</taxon>
    </lineage>
</organism>
<dbReference type="RefSeq" id="WP_223905529.1">
    <property type="nucleotide sequence ID" value="NZ_AP024238.1"/>
</dbReference>